<organism evidence="1 2">
    <name type="scientific">Nibrella saemangeumensis</name>
    <dbReference type="NCBI Taxonomy" id="1084526"/>
    <lineage>
        <taxon>Bacteria</taxon>
        <taxon>Pseudomonadati</taxon>
        <taxon>Bacteroidota</taxon>
        <taxon>Cytophagia</taxon>
        <taxon>Cytophagales</taxon>
        <taxon>Spirosomataceae</taxon>
        <taxon>Nibrella</taxon>
    </lineage>
</organism>
<name>A0ABP8N4N8_9BACT</name>
<evidence type="ECO:0000313" key="1">
    <source>
        <dbReference type="EMBL" id="GAA4460361.1"/>
    </source>
</evidence>
<protein>
    <submittedName>
        <fullName evidence="1">Capsule assembly Wzi family protein</fullName>
    </submittedName>
</protein>
<dbReference type="Gene3D" id="2.40.160.130">
    <property type="entry name" value="Capsule assembly protein Wzi"/>
    <property type="match status" value="1"/>
</dbReference>
<proteinExistence type="predicted"/>
<dbReference type="Proteomes" id="UP001501175">
    <property type="component" value="Unassembled WGS sequence"/>
</dbReference>
<accession>A0ABP8N4N8</accession>
<gene>
    <name evidence="1" type="ORF">GCM10023189_35360</name>
</gene>
<dbReference type="InterPro" id="IPR038636">
    <property type="entry name" value="Wzi_sf"/>
</dbReference>
<dbReference type="EMBL" id="BAABHD010000032">
    <property type="protein sequence ID" value="GAA4460361.1"/>
    <property type="molecule type" value="Genomic_DNA"/>
</dbReference>
<sequence>MQYGVEVVGLQTQKSKALLPEAFVSAGLGKFYLYAGRKREVIGLGDSTLSSGFVTWSQNALPIPKIQFGTNGFVTVPFTRGVLAINALYAHGWFPSTDSMKRAYLHQKALYGRIGKPNWPVRFYGGLVHHVQWGGYSHFLGEKHSRNGQLPSSLKDYPFIVLAKQPGQLETDSYSKHDGINRFGNHIGSIDIGAETSLKQWLMLTYYQHPFEDKSGLALYNLPDGLYGLSLKRRQSARTAAFTLSHILVEYLTTLSQSGSTVDLPDTHYEGVDDYFNNFQYLDGWTSGQRVLGTPFICRRPDVQVQWQPSQGRVFTIANNRVQMLHVGLSGSLRSQAEVQLLLSVSRNYGLFRTPFSKAVNQVSGVARVSIPVPWLAGSDLGAALAIDQGSLLTPTLGGWLSLRKTWSRR</sequence>
<comment type="caution">
    <text evidence="1">The sequence shown here is derived from an EMBL/GenBank/DDBJ whole genome shotgun (WGS) entry which is preliminary data.</text>
</comment>
<keyword evidence="2" id="KW-1185">Reference proteome</keyword>
<reference evidence="2" key="1">
    <citation type="journal article" date="2019" name="Int. J. Syst. Evol. Microbiol.">
        <title>The Global Catalogue of Microorganisms (GCM) 10K type strain sequencing project: providing services to taxonomists for standard genome sequencing and annotation.</title>
        <authorList>
            <consortium name="The Broad Institute Genomics Platform"/>
            <consortium name="The Broad Institute Genome Sequencing Center for Infectious Disease"/>
            <person name="Wu L."/>
            <person name="Ma J."/>
        </authorList>
    </citation>
    <scope>NUCLEOTIDE SEQUENCE [LARGE SCALE GENOMIC DNA]</scope>
    <source>
        <strain evidence="2">JCM 17927</strain>
    </source>
</reference>
<evidence type="ECO:0000313" key="2">
    <source>
        <dbReference type="Proteomes" id="UP001501175"/>
    </source>
</evidence>